<accession>A0A7W6D844</accession>
<dbReference type="Pfam" id="PF04752">
    <property type="entry name" value="ChaC"/>
    <property type="match status" value="1"/>
</dbReference>
<evidence type="ECO:0000256" key="1">
    <source>
        <dbReference type="ARBA" id="ARBA00012344"/>
    </source>
</evidence>
<dbReference type="PANTHER" id="PTHR12192:SF2">
    <property type="entry name" value="GLUTATHIONE-SPECIFIC GAMMA-GLUTAMYLCYCLOTRANSFERASE 2"/>
    <property type="match status" value="1"/>
</dbReference>
<protein>
    <recommendedName>
        <fullName evidence="1">glutathione-specific gamma-glutamylcyclotransferase</fullName>
        <ecNumber evidence="1">4.3.2.7</ecNumber>
    </recommendedName>
</protein>
<dbReference type="SUPFAM" id="SSF110857">
    <property type="entry name" value="Gamma-glutamyl cyclotransferase-like"/>
    <property type="match status" value="1"/>
</dbReference>
<dbReference type="GO" id="GO:0006751">
    <property type="term" value="P:glutathione catabolic process"/>
    <property type="evidence" value="ECO:0007669"/>
    <property type="project" value="InterPro"/>
</dbReference>
<dbReference type="GO" id="GO:0005737">
    <property type="term" value="C:cytoplasm"/>
    <property type="evidence" value="ECO:0007669"/>
    <property type="project" value="TreeGrafter"/>
</dbReference>
<dbReference type="InterPro" id="IPR006840">
    <property type="entry name" value="ChaC"/>
</dbReference>
<dbReference type="EC" id="4.3.2.7" evidence="1"/>
<dbReference type="Proteomes" id="UP000528964">
    <property type="component" value="Unassembled WGS sequence"/>
</dbReference>
<dbReference type="Gene3D" id="3.10.490.10">
    <property type="entry name" value="Gamma-glutamyl cyclotransferase-like"/>
    <property type="match status" value="1"/>
</dbReference>
<dbReference type="InterPro" id="IPR013024">
    <property type="entry name" value="GGCT-like"/>
</dbReference>
<keyword evidence="2" id="KW-0456">Lyase</keyword>
<reference evidence="3 4" key="1">
    <citation type="submission" date="2020-08" db="EMBL/GenBank/DDBJ databases">
        <title>Genomic Encyclopedia of Type Strains, Phase IV (KMG-IV): sequencing the most valuable type-strain genomes for metagenomic binning, comparative biology and taxonomic classification.</title>
        <authorList>
            <person name="Goeker M."/>
        </authorList>
    </citation>
    <scope>NUCLEOTIDE SEQUENCE [LARGE SCALE GENOMIC DNA]</scope>
    <source>
        <strain evidence="3 4">DSM 25481</strain>
    </source>
</reference>
<name>A0A7W6D844_9HYPH</name>
<evidence type="ECO:0000256" key="2">
    <source>
        <dbReference type="ARBA" id="ARBA00023239"/>
    </source>
</evidence>
<dbReference type="GO" id="GO:0061928">
    <property type="term" value="F:glutathione specific gamma-glutamylcyclotransferase activity"/>
    <property type="evidence" value="ECO:0007669"/>
    <property type="project" value="UniProtKB-EC"/>
</dbReference>
<dbReference type="PANTHER" id="PTHR12192">
    <property type="entry name" value="CATION TRANSPORT PROTEIN CHAC-RELATED"/>
    <property type="match status" value="1"/>
</dbReference>
<dbReference type="InterPro" id="IPR036568">
    <property type="entry name" value="GGCT-like_sf"/>
</dbReference>
<gene>
    <name evidence="3" type="ORF">GGR24_002656</name>
</gene>
<dbReference type="RefSeq" id="WP_183395841.1">
    <property type="nucleotide sequence ID" value="NZ_JACIDR010000004.1"/>
</dbReference>
<sequence length="180" mass="19690">MIRTDVDLWVFAYGSLMWRPGFEAVEQSPADVDGYHRALCIASHRHRGTPERPGLVLGLDVGGSCRGVAFRVEAARAAGTLAYLRERELLTNVYVEKMLPAKLSDGRQVMAVAYVVDRSHPQYVGLLSPEETLRRVVGAEGLAGPNPDYVVNTARELERLGVVDPTLAWLAASLTVSTDE</sequence>
<evidence type="ECO:0000313" key="4">
    <source>
        <dbReference type="Proteomes" id="UP000528964"/>
    </source>
</evidence>
<organism evidence="3 4">
    <name type="scientific">Hansschlegelia beijingensis</name>
    <dbReference type="NCBI Taxonomy" id="1133344"/>
    <lineage>
        <taxon>Bacteria</taxon>
        <taxon>Pseudomonadati</taxon>
        <taxon>Pseudomonadota</taxon>
        <taxon>Alphaproteobacteria</taxon>
        <taxon>Hyphomicrobiales</taxon>
        <taxon>Methylopilaceae</taxon>
        <taxon>Hansschlegelia</taxon>
    </lineage>
</organism>
<evidence type="ECO:0000313" key="3">
    <source>
        <dbReference type="EMBL" id="MBB3973979.1"/>
    </source>
</evidence>
<dbReference type="AlphaFoldDB" id="A0A7W6D844"/>
<dbReference type="EMBL" id="JACIDR010000004">
    <property type="protein sequence ID" value="MBB3973979.1"/>
    <property type="molecule type" value="Genomic_DNA"/>
</dbReference>
<keyword evidence="4" id="KW-1185">Reference proteome</keyword>
<dbReference type="CDD" id="cd06661">
    <property type="entry name" value="GGCT_like"/>
    <property type="match status" value="1"/>
</dbReference>
<comment type="caution">
    <text evidence="3">The sequence shown here is derived from an EMBL/GenBank/DDBJ whole genome shotgun (WGS) entry which is preliminary data.</text>
</comment>
<proteinExistence type="predicted"/>